<sequence>MPLVSLKRQASTADKQEMLHAHILLPWYMNLVILANWRAFFASQSANISLRLNFPILSLQGLKNESPKIEKHPGTVISSKVIVASPSLFPTVQRLHVFGVRSKTGR</sequence>
<protein>
    <submittedName>
        <fullName evidence="1">Uncharacterized protein</fullName>
    </submittedName>
</protein>
<accession>A0ABD1VHV9</accession>
<organism evidence="1 2">
    <name type="scientific">Forsythia ovata</name>
    <dbReference type="NCBI Taxonomy" id="205694"/>
    <lineage>
        <taxon>Eukaryota</taxon>
        <taxon>Viridiplantae</taxon>
        <taxon>Streptophyta</taxon>
        <taxon>Embryophyta</taxon>
        <taxon>Tracheophyta</taxon>
        <taxon>Spermatophyta</taxon>
        <taxon>Magnoliopsida</taxon>
        <taxon>eudicotyledons</taxon>
        <taxon>Gunneridae</taxon>
        <taxon>Pentapetalae</taxon>
        <taxon>asterids</taxon>
        <taxon>lamiids</taxon>
        <taxon>Lamiales</taxon>
        <taxon>Oleaceae</taxon>
        <taxon>Forsythieae</taxon>
        <taxon>Forsythia</taxon>
    </lineage>
</organism>
<comment type="caution">
    <text evidence="1">The sequence shown here is derived from an EMBL/GenBank/DDBJ whole genome shotgun (WGS) entry which is preliminary data.</text>
</comment>
<evidence type="ECO:0000313" key="1">
    <source>
        <dbReference type="EMBL" id="KAL2536934.1"/>
    </source>
</evidence>
<name>A0ABD1VHV9_9LAMI</name>
<dbReference type="EMBL" id="JBFOLJ010000005">
    <property type="protein sequence ID" value="KAL2536934.1"/>
    <property type="molecule type" value="Genomic_DNA"/>
</dbReference>
<gene>
    <name evidence="1" type="ORF">Fot_18325</name>
</gene>
<proteinExistence type="predicted"/>
<dbReference type="AlphaFoldDB" id="A0ABD1VHV9"/>
<keyword evidence="2" id="KW-1185">Reference proteome</keyword>
<evidence type="ECO:0000313" key="2">
    <source>
        <dbReference type="Proteomes" id="UP001604277"/>
    </source>
</evidence>
<dbReference type="Proteomes" id="UP001604277">
    <property type="component" value="Unassembled WGS sequence"/>
</dbReference>
<reference evidence="2" key="1">
    <citation type="submission" date="2024-07" db="EMBL/GenBank/DDBJ databases">
        <title>Two chromosome-level genome assemblies of Korean endemic species Abeliophyllum distichum and Forsythia ovata (Oleaceae).</title>
        <authorList>
            <person name="Jang H."/>
        </authorList>
    </citation>
    <scope>NUCLEOTIDE SEQUENCE [LARGE SCALE GENOMIC DNA]</scope>
</reference>